<comment type="caution">
    <text evidence="2">The sequence shown here is derived from an EMBL/GenBank/DDBJ whole genome shotgun (WGS) entry which is preliminary data.</text>
</comment>
<dbReference type="AlphaFoldDB" id="A0A1F4XK13"/>
<evidence type="ECO:0000256" key="1">
    <source>
        <dbReference type="SAM" id="Phobius"/>
    </source>
</evidence>
<protein>
    <submittedName>
        <fullName evidence="2">Uncharacterized protein</fullName>
    </submittedName>
</protein>
<keyword evidence="1" id="KW-0472">Membrane</keyword>
<gene>
    <name evidence="2" type="ORF">A2V81_03690</name>
</gene>
<keyword evidence="1" id="KW-1133">Transmembrane helix</keyword>
<organism evidence="2 3">
    <name type="scientific">Candidatus Abawacabacteria bacterium RBG_16_42_10</name>
    <dbReference type="NCBI Taxonomy" id="1817814"/>
    <lineage>
        <taxon>Bacteria</taxon>
        <taxon>Candidatus Abawacaibacteriota</taxon>
    </lineage>
</organism>
<evidence type="ECO:0000313" key="3">
    <source>
        <dbReference type="Proteomes" id="UP000177614"/>
    </source>
</evidence>
<dbReference type="Proteomes" id="UP000177614">
    <property type="component" value="Unassembled WGS sequence"/>
</dbReference>
<feature type="transmembrane region" description="Helical" evidence="1">
    <location>
        <begin position="36"/>
        <end position="58"/>
    </location>
</feature>
<reference evidence="2 3" key="1">
    <citation type="journal article" date="2016" name="Nat. Commun.">
        <title>Thousands of microbial genomes shed light on interconnected biogeochemical processes in an aquifer system.</title>
        <authorList>
            <person name="Anantharaman K."/>
            <person name="Brown C.T."/>
            <person name="Hug L.A."/>
            <person name="Sharon I."/>
            <person name="Castelle C.J."/>
            <person name="Probst A.J."/>
            <person name="Thomas B.C."/>
            <person name="Singh A."/>
            <person name="Wilkins M.J."/>
            <person name="Karaoz U."/>
            <person name="Brodie E.L."/>
            <person name="Williams K.H."/>
            <person name="Hubbard S.S."/>
            <person name="Banfield J.F."/>
        </authorList>
    </citation>
    <scope>NUCLEOTIDE SEQUENCE [LARGE SCALE GENOMIC DNA]</scope>
</reference>
<sequence length="108" mass="11927">MLIPIQNFIYAVATTLTPSQGDYILDDPKLSDVAVLINYAIDFLLGISGGVAIFFVFWGASQYIWGWDVETKQKGKTKIIGAIFGIIVVTLSFLVVRVLTTDLTRLAR</sequence>
<name>A0A1F4XK13_9BACT</name>
<dbReference type="EMBL" id="MEWR01000014">
    <property type="protein sequence ID" value="OGC81950.1"/>
    <property type="molecule type" value="Genomic_DNA"/>
</dbReference>
<keyword evidence="1" id="KW-0812">Transmembrane</keyword>
<accession>A0A1F4XK13</accession>
<proteinExistence type="predicted"/>
<dbReference type="STRING" id="1817814.A2V81_03690"/>
<feature type="transmembrane region" description="Helical" evidence="1">
    <location>
        <begin position="79"/>
        <end position="99"/>
    </location>
</feature>
<evidence type="ECO:0000313" key="2">
    <source>
        <dbReference type="EMBL" id="OGC81950.1"/>
    </source>
</evidence>